<keyword evidence="1" id="KW-0812">Transmembrane</keyword>
<feature type="transmembrane region" description="Helical" evidence="1">
    <location>
        <begin position="188"/>
        <end position="210"/>
    </location>
</feature>
<comment type="caution">
    <text evidence="2">The sequence shown here is derived from an EMBL/GenBank/DDBJ whole genome shotgun (WGS) entry which is preliminary data.</text>
</comment>
<keyword evidence="1" id="KW-0472">Membrane</keyword>
<dbReference type="EMBL" id="NHSD01000265">
    <property type="protein sequence ID" value="MBK5927643.1"/>
    <property type="molecule type" value="Genomic_DNA"/>
</dbReference>
<name>A0A934WJL9_9RHOB</name>
<feature type="transmembrane region" description="Helical" evidence="1">
    <location>
        <begin position="7"/>
        <end position="29"/>
    </location>
</feature>
<evidence type="ECO:0000313" key="3">
    <source>
        <dbReference type="Proteomes" id="UP000706333"/>
    </source>
</evidence>
<protein>
    <recommendedName>
        <fullName evidence="4">Trk system potassium uptake protein TrkH</fullName>
    </recommendedName>
</protein>
<dbReference type="PANTHER" id="PTHR32024:SF3">
    <property type="entry name" value="TRK SYSTEM POTASSIUM UPTAKE PROTEIN"/>
    <property type="match status" value="1"/>
</dbReference>
<keyword evidence="1" id="KW-1133">Transmembrane helix</keyword>
<reference evidence="2" key="2">
    <citation type="journal article" date="2020" name="Microorganisms">
        <title>Osmotic Adaptation and Compatible Solute Biosynthesis of Phototrophic Bacteria as Revealed from Genome Analyses.</title>
        <authorList>
            <person name="Imhoff J.F."/>
            <person name="Rahn T."/>
            <person name="Kunzel S."/>
            <person name="Keller A."/>
            <person name="Neulinger S.C."/>
        </authorList>
    </citation>
    <scope>NUCLEOTIDE SEQUENCE</scope>
    <source>
        <strain evidence="2">LMG 28126</strain>
    </source>
</reference>
<gene>
    <name evidence="2" type="ORF">CCR87_09940</name>
</gene>
<proteinExistence type="predicted"/>
<dbReference type="PANTHER" id="PTHR32024">
    <property type="entry name" value="TRK SYSTEM POTASSIUM UPTAKE PROTEIN TRKG-RELATED"/>
    <property type="match status" value="1"/>
</dbReference>
<feature type="transmembrane region" description="Helical" evidence="1">
    <location>
        <begin position="129"/>
        <end position="153"/>
    </location>
</feature>
<feature type="transmembrane region" description="Helical" evidence="1">
    <location>
        <begin position="35"/>
        <end position="57"/>
    </location>
</feature>
<keyword evidence="3" id="KW-1185">Reference proteome</keyword>
<evidence type="ECO:0008006" key="4">
    <source>
        <dbReference type="Google" id="ProtNLM"/>
    </source>
</evidence>
<evidence type="ECO:0000256" key="1">
    <source>
        <dbReference type="SAM" id="Phobius"/>
    </source>
</evidence>
<evidence type="ECO:0000313" key="2">
    <source>
        <dbReference type="EMBL" id="MBK5927643.1"/>
    </source>
</evidence>
<sequence length="240" mass="24306">MGRIRSVPLVVVLIALAGVAMLAPALHALTLGKTAIAGVFAQSAFLTVSAALVLGAATQGYRPRNPGQSLIVSLVAAYAVLPPIMAWPVAQVMPAVDFAQAWFEMVSSLTTTGASLLPSGTATPQPVHLWNALVGWLGGLFVLVAAGAILAPLNLGGLEVANPRPVGRPAQTAVAIHGTVDPGQRLVLTLWLVAPAYGALTLALWVGLLLTGETGLPALAHAMGTLSTSGISPTGGLERA</sequence>
<dbReference type="Proteomes" id="UP000706333">
    <property type="component" value="Unassembled WGS sequence"/>
</dbReference>
<organism evidence="2 3">
    <name type="scientific">Rhodobaculum claviforme</name>
    <dbReference type="NCBI Taxonomy" id="1549854"/>
    <lineage>
        <taxon>Bacteria</taxon>
        <taxon>Pseudomonadati</taxon>
        <taxon>Pseudomonadota</taxon>
        <taxon>Alphaproteobacteria</taxon>
        <taxon>Rhodobacterales</taxon>
        <taxon>Paracoccaceae</taxon>
        <taxon>Rhodobaculum</taxon>
    </lineage>
</organism>
<feature type="non-terminal residue" evidence="2">
    <location>
        <position position="240"/>
    </location>
</feature>
<feature type="transmembrane region" description="Helical" evidence="1">
    <location>
        <begin position="69"/>
        <end position="87"/>
    </location>
</feature>
<accession>A0A934WJL9</accession>
<reference evidence="2" key="1">
    <citation type="submission" date="2017-05" db="EMBL/GenBank/DDBJ databases">
        <authorList>
            <person name="Imhoff J.F."/>
            <person name="Rahn T."/>
            <person name="Kuenzel S."/>
            <person name="Neulinger S.C."/>
        </authorList>
    </citation>
    <scope>NUCLEOTIDE SEQUENCE</scope>
    <source>
        <strain evidence="2">LMG 28126</strain>
    </source>
</reference>
<dbReference type="AlphaFoldDB" id="A0A934WJL9"/>